<comment type="caution">
    <text evidence="1">The sequence shown here is derived from an EMBL/GenBank/DDBJ whole genome shotgun (WGS) entry which is preliminary data.</text>
</comment>
<evidence type="ECO:0000313" key="2">
    <source>
        <dbReference type="Proteomes" id="UP000321058"/>
    </source>
</evidence>
<gene>
    <name evidence="1" type="ORF">RSO01_87440</name>
</gene>
<organism evidence="1 2">
    <name type="scientific">Reyranella soli</name>
    <dbReference type="NCBI Taxonomy" id="1230389"/>
    <lineage>
        <taxon>Bacteria</taxon>
        <taxon>Pseudomonadati</taxon>
        <taxon>Pseudomonadota</taxon>
        <taxon>Alphaproteobacteria</taxon>
        <taxon>Hyphomicrobiales</taxon>
        <taxon>Reyranellaceae</taxon>
        <taxon>Reyranella</taxon>
    </lineage>
</organism>
<dbReference type="AlphaFoldDB" id="A0A512NRJ2"/>
<proteinExistence type="predicted"/>
<reference evidence="1 2" key="1">
    <citation type="submission" date="2019-07" db="EMBL/GenBank/DDBJ databases">
        <title>Whole genome shotgun sequence of Reyranella soli NBRC 108950.</title>
        <authorList>
            <person name="Hosoyama A."/>
            <person name="Uohara A."/>
            <person name="Ohji S."/>
            <person name="Ichikawa N."/>
        </authorList>
    </citation>
    <scope>NUCLEOTIDE SEQUENCE [LARGE SCALE GENOMIC DNA]</scope>
    <source>
        <strain evidence="1 2">NBRC 108950</strain>
    </source>
</reference>
<dbReference type="Proteomes" id="UP000321058">
    <property type="component" value="Unassembled WGS sequence"/>
</dbReference>
<keyword evidence="2" id="KW-1185">Reference proteome</keyword>
<evidence type="ECO:0008006" key="3">
    <source>
        <dbReference type="Google" id="ProtNLM"/>
    </source>
</evidence>
<dbReference type="RefSeq" id="WP_170303815.1">
    <property type="nucleotide sequence ID" value="NZ_BKAJ01000235.1"/>
</dbReference>
<evidence type="ECO:0000313" key="1">
    <source>
        <dbReference type="EMBL" id="GEP61578.1"/>
    </source>
</evidence>
<dbReference type="EMBL" id="BKAJ01000235">
    <property type="protein sequence ID" value="GEP61578.1"/>
    <property type="molecule type" value="Genomic_DNA"/>
</dbReference>
<protein>
    <recommendedName>
        <fullName evidence="3">Winged helix-turn helix domain-containing protein</fullName>
    </recommendedName>
</protein>
<accession>A0A512NRJ2</accession>
<sequence>MRRWPSALQPILAGREEVVRGRLEAVKDTTLEELWSWLLQEHGIRISIGALWNSLERMGLRFKKKRTRH</sequence>
<name>A0A512NRJ2_9HYPH</name>